<evidence type="ECO:0000313" key="3">
    <source>
        <dbReference type="Proteomes" id="UP001139226"/>
    </source>
</evidence>
<evidence type="ECO:0000313" key="2">
    <source>
        <dbReference type="EMBL" id="MCH4822881.1"/>
    </source>
</evidence>
<accession>A0A9X2AA62</accession>
<keyword evidence="3" id="KW-1185">Reference proteome</keyword>
<organism evidence="2 3">
    <name type="scientific">Christiangramia lutea</name>
    <dbReference type="NCBI Taxonomy" id="1607951"/>
    <lineage>
        <taxon>Bacteria</taxon>
        <taxon>Pseudomonadati</taxon>
        <taxon>Bacteroidota</taxon>
        <taxon>Flavobacteriia</taxon>
        <taxon>Flavobacteriales</taxon>
        <taxon>Flavobacteriaceae</taxon>
        <taxon>Christiangramia</taxon>
    </lineage>
</organism>
<name>A0A9X2AA62_9FLAO</name>
<keyword evidence="1" id="KW-0472">Membrane</keyword>
<keyword evidence="1" id="KW-1133">Transmembrane helix</keyword>
<dbReference type="EMBL" id="JAKVTV010000002">
    <property type="protein sequence ID" value="MCH4822881.1"/>
    <property type="molecule type" value="Genomic_DNA"/>
</dbReference>
<dbReference type="AlphaFoldDB" id="A0A9X2AA62"/>
<dbReference type="RefSeq" id="WP_240713050.1">
    <property type="nucleotide sequence ID" value="NZ_JAKVTV010000002.1"/>
</dbReference>
<gene>
    <name evidence="2" type="ORF">ML462_06815</name>
</gene>
<sequence length="177" mass="20655">MSPQKKNISNHSPFKVPENYFENLEERMMQKFDDSKSLLPSEKNSGFKVPDSYFENLEDKILARSAKKESKVINLFKKEYLYYAAAVAALFIMMIGDVFKTRPEYTPGWDDLEISAMENYIDEGYEMGYIELNTSDYSEFISKNEQLIDEEDFNDINSEAAFDYIDENIDDPSFILD</sequence>
<dbReference type="Proteomes" id="UP001139226">
    <property type="component" value="Unassembled WGS sequence"/>
</dbReference>
<evidence type="ECO:0000256" key="1">
    <source>
        <dbReference type="SAM" id="Phobius"/>
    </source>
</evidence>
<protein>
    <submittedName>
        <fullName evidence="2">Uncharacterized protein</fullName>
    </submittedName>
</protein>
<keyword evidence="1" id="KW-0812">Transmembrane</keyword>
<comment type="caution">
    <text evidence="2">The sequence shown here is derived from an EMBL/GenBank/DDBJ whole genome shotgun (WGS) entry which is preliminary data.</text>
</comment>
<reference evidence="2" key="1">
    <citation type="submission" date="2022-03" db="EMBL/GenBank/DDBJ databases">
        <title>Gramella crocea sp. nov., isolated from activated sludge of a seafood processing plant.</title>
        <authorList>
            <person name="Zhang X."/>
        </authorList>
    </citation>
    <scope>NUCLEOTIDE SEQUENCE</scope>
    <source>
        <strain evidence="2">YJ019</strain>
    </source>
</reference>
<proteinExistence type="predicted"/>
<feature type="transmembrane region" description="Helical" evidence="1">
    <location>
        <begin position="80"/>
        <end position="99"/>
    </location>
</feature>